<gene>
    <name evidence="7" type="ORF">FD17_GL001059</name>
</gene>
<evidence type="ECO:0000256" key="4">
    <source>
        <dbReference type="ARBA" id="ARBA00022989"/>
    </source>
</evidence>
<dbReference type="InterPro" id="IPR001851">
    <property type="entry name" value="ABC_transp_permease"/>
</dbReference>
<keyword evidence="2" id="KW-1003">Cell membrane</keyword>
<dbReference type="PANTHER" id="PTHR32196">
    <property type="entry name" value="ABC TRANSPORTER PERMEASE PROTEIN YPHD-RELATED-RELATED"/>
    <property type="match status" value="1"/>
</dbReference>
<comment type="caution">
    <text evidence="7">The sequence shown here is derived from an EMBL/GenBank/DDBJ whole genome shotgun (WGS) entry which is preliminary data.</text>
</comment>
<evidence type="ECO:0000256" key="5">
    <source>
        <dbReference type="ARBA" id="ARBA00023136"/>
    </source>
</evidence>
<protein>
    <submittedName>
        <fullName evidence="7">ABC transporter</fullName>
    </submittedName>
</protein>
<name>A0A0R1LAS5_9LACO</name>
<dbReference type="PANTHER" id="PTHR32196:SF69">
    <property type="entry name" value="BRANCHED-CHAIN AMINO ACID TRANSPORT SYSTEM, PERMEASE PROTEIN"/>
    <property type="match status" value="1"/>
</dbReference>
<keyword evidence="4 6" id="KW-1133">Transmembrane helix</keyword>
<organism evidence="7 8">
    <name type="scientific">Lentilactobacillus sunkii DSM 19904</name>
    <dbReference type="NCBI Taxonomy" id="1423808"/>
    <lineage>
        <taxon>Bacteria</taxon>
        <taxon>Bacillati</taxon>
        <taxon>Bacillota</taxon>
        <taxon>Bacilli</taxon>
        <taxon>Lactobacillales</taxon>
        <taxon>Lactobacillaceae</taxon>
        <taxon>Lentilactobacillus</taxon>
    </lineage>
</organism>
<evidence type="ECO:0000256" key="2">
    <source>
        <dbReference type="ARBA" id="ARBA00022475"/>
    </source>
</evidence>
<dbReference type="RefSeq" id="WP_057823306.1">
    <property type="nucleotide sequence ID" value="NZ_AZEA01000002.1"/>
</dbReference>
<dbReference type="GO" id="GO:0005886">
    <property type="term" value="C:plasma membrane"/>
    <property type="evidence" value="ECO:0007669"/>
    <property type="project" value="UniProtKB-SubCell"/>
</dbReference>
<keyword evidence="8" id="KW-1185">Reference proteome</keyword>
<feature type="transmembrane region" description="Helical" evidence="6">
    <location>
        <begin position="85"/>
        <end position="109"/>
    </location>
</feature>
<dbReference type="GO" id="GO:0022857">
    <property type="term" value="F:transmembrane transporter activity"/>
    <property type="evidence" value="ECO:0007669"/>
    <property type="project" value="InterPro"/>
</dbReference>
<proteinExistence type="predicted"/>
<feature type="transmembrane region" description="Helical" evidence="6">
    <location>
        <begin position="178"/>
        <end position="197"/>
    </location>
</feature>
<evidence type="ECO:0000256" key="6">
    <source>
        <dbReference type="SAM" id="Phobius"/>
    </source>
</evidence>
<dbReference type="Proteomes" id="UP000051581">
    <property type="component" value="Unassembled WGS sequence"/>
</dbReference>
<dbReference type="AlphaFoldDB" id="A0A0R1LAS5"/>
<dbReference type="Pfam" id="PF02653">
    <property type="entry name" value="BPD_transp_2"/>
    <property type="match status" value="1"/>
</dbReference>
<dbReference type="EMBL" id="AZEA01000002">
    <property type="protein sequence ID" value="KRK89474.1"/>
    <property type="molecule type" value="Genomic_DNA"/>
</dbReference>
<evidence type="ECO:0000256" key="3">
    <source>
        <dbReference type="ARBA" id="ARBA00022692"/>
    </source>
</evidence>
<feature type="transmembrane region" description="Helical" evidence="6">
    <location>
        <begin position="12"/>
        <end position="28"/>
    </location>
</feature>
<dbReference type="OrthoDB" id="9778389at2"/>
<evidence type="ECO:0000313" key="7">
    <source>
        <dbReference type="EMBL" id="KRK89474.1"/>
    </source>
</evidence>
<comment type="subcellular location">
    <subcellularLocation>
        <location evidence="1">Cell membrane</location>
        <topology evidence="1">Multi-pass membrane protein</topology>
    </subcellularLocation>
</comment>
<reference evidence="7 8" key="1">
    <citation type="journal article" date="2015" name="Genome Announc.">
        <title>Expanding the biotechnology potential of lactobacilli through comparative genomics of 213 strains and associated genera.</title>
        <authorList>
            <person name="Sun Z."/>
            <person name="Harris H.M."/>
            <person name="McCann A."/>
            <person name="Guo C."/>
            <person name="Argimon S."/>
            <person name="Zhang W."/>
            <person name="Yang X."/>
            <person name="Jeffery I.B."/>
            <person name="Cooney J.C."/>
            <person name="Kagawa T.F."/>
            <person name="Liu W."/>
            <person name="Song Y."/>
            <person name="Salvetti E."/>
            <person name="Wrobel A."/>
            <person name="Rasinkangas P."/>
            <person name="Parkhill J."/>
            <person name="Rea M.C."/>
            <person name="O'Sullivan O."/>
            <person name="Ritari J."/>
            <person name="Douillard F.P."/>
            <person name="Paul Ross R."/>
            <person name="Yang R."/>
            <person name="Briner A.E."/>
            <person name="Felis G.E."/>
            <person name="de Vos W.M."/>
            <person name="Barrangou R."/>
            <person name="Klaenhammer T.R."/>
            <person name="Caufield P.W."/>
            <person name="Cui Y."/>
            <person name="Zhang H."/>
            <person name="O'Toole P.W."/>
        </authorList>
    </citation>
    <scope>NUCLEOTIDE SEQUENCE [LARGE SCALE GENOMIC DNA]</scope>
    <source>
        <strain evidence="7 8">DSM 19904</strain>
    </source>
</reference>
<dbReference type="PATRIC" id="fig|1423808.3.peg.1069"/>
<feature type="transmembrane region" description="Helical" evidence="6">
    <location>
        <begin position="209"/>
        <end position="228"/>
    </location>
</feature>
<evidence type="ECO:0000256" key="1">
    <source>
        <dbReference type="ARBA" id="ARBA00004651"/>
    </source>
</evidence>
<feature type="transmembrane region" description="Helical" evidence="6">
    <location>
        <begin position="237"/>
        <end position="258"/>
    </location>
</feature>
<sequence length="299" mass="31652">MSIIVSAIGQGLTWGIVGIGLFLTFRILDFPDMTVEGTFPMGAAACVAAIYSGASPLVATLIAFVAGMLAGLVTGLLYTKGRIPVLLAGILVMTAAYSVNLRIMGRANLSLFDKPTMLKTHFLESLPPYFDSVVLGIIVVAIVTALIIYFLQTNLGQAFIATGDNPNMARSLGISTDAMQIMGLGVSNGLIGLGGALVAQNNGFADVNMGIGVIVVALASIIIGEVVFGDLTMNQRLIAVTIGSILYRFVILLVLKLGFNANDLNLISAIVLALFMMFPVLEKRFRIRHTLVKGMSKHD</sequence>
<evidence type="ECO:0000313" key="8">
    <source>
        <dbReference type="Proteomes" id="UP000051581"/>
    </source>
</evidence>
<feature type="transmembrane region" description="Helical" evidence="6">
    <location>
        <begin position="48"/>
        <end position="78"/>
    </location>
</feature>
<keyword evidence="3 6" id="KW-0812">Transmembrane</keyword>
<accession>A0A0R1LAS5</accession>
<keyword evidence="5 6" id="KW-0472">Membrane</keyword>
<feature type="transmembrane region" description="Helical" evidence="6">
    <location>
        <begin position="264"/>
        <end position="281"/>
    </location>
</feature>
<feature type="transmembrane region" description="Helical" evidence="6">
    <location>
        <begin position="129"/>
        <end position="151"/>
    </location>
</feature>
<dbReference type="CDD" id="cd06574">
    <property type="entry name" value="TM_PBP1_branched-chain-AA_like"/>
    <property type="match status" value="1"/>
</dbReference>